<protein>
    <submittedName>
        <fullName evidence="6">Type I restriction-modification protein subunit S</fullName>
    </submittedName>
</protein>
<dbReference type="RefSeq" id="WP_125119092.1">
    <property type="nucleotide sequence ID" value="NZ_AP019309.1"/>
</dbReference>
<dbReference type="Proteomes" id="UP000268059">
    <property type="component" value="Chromosome"/>
</dbReference>
<dbReference type="OrthoDB" id="9795776at2"/>
<dbReference type="InterPro" id="IPR052021">
    <property type="entry name" value="Type-I_RS_S_subunit"/>
</dbReference>
<evidence type="ECO:0000256" key="4">
    <source>
        <dbReference type="SAM" id="Coils"/>
    </source>
</evidence>
<dbReference type="InterPro" id="IPR044946">
    <property type="entry name" value="Restrct_endonuc_typeI_TRD_sf"/>
</dbReference>
<dbReference type="SUPFAM" id="SSF116734">
    <property type="entry name" value="DNA methylase specificity domain"/>
    <property type="match status" value="2"/>
</dbReference>
<gene>
    <name evidence="6" type="ORF">SG0102_11270</name>
</gene>
<reference evidence="6 7" key="1">
    <citation type="submission" date="2018-11" db="EMBL/GenBank/DDBJ databases">
        <title>Novel Erysipelotrichaceae bacterium isolated from small intestine of a swine.</title>
        <authorList>
            <person name="Kim J.S."/>
            <person name="Choe H."/>
            <person name="Lee Y.R."/>
            <person name="Kim K.M."/>
            <person name="Park D.S."/>
        </authorList>
    </citation>
    <scope>NUCLEOTIDE SEQUENCE [LARGE SCALE GENOMIC DNA]</scope>
    <source>
        <strain evidence="6 7">SG0102</strain>
    </source>
</reference>
<feature type="coiled-coil region" evidence="4">
    <location>
        <begin position="389"/>
        <end position="416"/>
    </location>
</feature>
<dbReference type="CDD" id="cd17513">
    <property type="entry name" value="RMtype1_S_AveSPN6ORF1907P_TRD2-CR2_like"/>
    <property type="match status" value="1"/>
</dbReference>
<dbReference type="GO" id="GO:0009307">
    <property type="term" value="P:DNA restriction-modification system"/>
    <property type="evidence" value="ECO:0007669"/>
    <property type="project" value="UniProtKB-KW"/>
</dbReference>
<dbReference type="EMBL" id="AP019309">
    <property type="protein sequence ID" value="BBH26193.1"/>
    <property type="molecule type" value="Genomic_DNA"/>
</dbReference>
<accession>A0A3G9JMG0</accession>
<dbReference type="InParanoid" id="A0A3G9JMG0"/>
<name>A0A3G9JMG0_9FIRM</name>
<sequence>MSKKPKIRFKGFTDDWEQRKLGDLVYFLQNNTISRAELSLDDGEIFDIHYGDILIKFNECLDASMHTLPAIKNVKYLYKFTESFLKAGDVVMADTAEDETVGKCIELCNIENRNIVAGLHTIPMRPYSKFARGYLGFYMNTNIYHDQLLPLMQGSKVTSISRATILETYIKFPADIKEQKYIADYFLRIDHLITLHQRKYEKLLKIKKSMLENMFPKNGEMKPKIRFKGFTDDWEQCKLADIVGATYGGGTPATTNEAFWNGNIPWIQSSNTIEGQLFDMDVKKHISRDGLTHSATQMIPGNSIAVVTHVGVGKLVFMPYSYTTSQDFISLSYLKCDPQFLCYALYRKLQEDLHIVQGSAIKGITKEDLMIKQLVIPKIGEQEQIANTLESLDHLITLHQRKLEKLKKLKKSMLENMFA</sequence>
<evidence type="ECO:0000256" key="2">
    <source>
        <dbReference type="ARBA" id="ARBA00022747"/>
    </source>
</evidence>
<evidence type="ECO:0000259" key="5">
    <source>
        <dbReference type="Pfam" id="PF01420"/>
    </source>
</evidence>
<dbReference type="PANTHER" id="PTHR30408:SF12">
    <property type="entry name" value="TYPE I RESTRICTION ENZYME MJAVIII SPECIFICITY SUBUNIT"/>
    <property type="match status" value="1"/>
</dbReference>
<proteinExistence type="inferred from homology"/>
<dbReference type="Pfam" id="PF01420">
    <property type="entry name" value="Methylase_S"/>
    <property type="match status" value="2"/>
</dbReference>
<dbReference type="InterPro" id="IPR000055">
    <property type="entry name" value="Restrct_endonuc_typeI_TRD"/>
</dbReference>
<feature type="domain" description="Type I restriction modification DNA specificity" evidence="5">
    <location>
        <begin position="14"/>
        <end position="203"/>
    </location>
</feature>
<keyword evidence="4" id="KW-0175">Coiled coil</keyword>
<dbReference type="Gene3D" id="1.10.287.1120">
    <property type="entry name" value="Bipartite methylase S protein"/>
    <property type="match status" value="2"/>
</dbReference>
<evidence type="ECO:0000313" key="6">
    <source>
        <dbReference type="EMBL" id="BBH26193.1"/>
    </source>
</evidence>
<evidence type="ECO:0000256" key="1">
    <source>
        <dbReference type="ARBA" id="ARBA00010923"/>
    </source>
</evidence>
<comment type="similarity">
    <text evidence="1">Belongs to the type-I restriction system S methylase family.</text>
</comment>
<organism evidence="6 7">
    <name type="scientific">Intestinibaculum porci</name>
    <dbReference type="NCBI Taxonomy" id="2487118"/>
    <lineage>
        <taxon>Bacteria</taxon>
        <taxon>Bacillati</taxon>
        <taxon>Bacillota</taxon>
        <taxon>Erysipelotrichia</taxon>
        <taxon>Erysipelotrichales</taxon>
        <taxon>Erysipelotrichaceae</taxon>
        <taxon>Intestinibaculum</taxon>
    </lineage>
</organism>
<dbReference type="GO" id="GO:0003677">
    <property type="term" value="F:DNA binding"/>
    <property type="evidence" value="ECO:0007669"/>
    <property type="project" value="UniProtKB-KW"/>
</dbReference>
<dbReference type="KEGG" id="ebm:SG0102_11270"/>
<keyword evidence="2" id="KW-0680">Restriction system</keyword>
<keyword evidence="3" id="KW-0238">DNA-binding</keyword>
<evidence type="ECO:0000313" key="7">
    <source>
        <dbReference type="Proteomes" id="UP000268059"/>
    </source>
</evidence>
<dbReference type="AlphaFoldDB" id="A0A3G9JMG0"/>
<keyword evidence="7" id="KW-1185">Reference proteome</keyword>
<feature type="domain" description="Type I restriction modification DNA specificity" evidence="5">
    <location>
        <begin position="232"/>
        <end position="407"/>
    </location>
</feature>
<evidence type="ECO:0000256" key="3">
    <source>
        <dbReference type="ARBA" id="ARBA00023125"/>
    </source>
</evidence>
<dbReference type="REBASE" id="278703">
    <property type="entry name" value="S.Eba102ORF11260P"/>
</dbReference>
<dbReference type="PANTHER" id="PTHR30408">
    <property type="entry name" value="TYPE-1 RESTRICTION ENZYME ECOKI SPECIFICITY PROTEIN"/>
    <property type="match status" value="1"/>
</dbReference>
<dbReference type="Gene3D" id="3.90.220.20">
    <property type="entry name" value="DNA methylase specificity domains"/>
    <property type="match status" value="2"/>
</dbReference>